<dbReference type="InterPro" id="IPR003959">
    <property type="entry name" value="ATPase_AAA_core"/>
</dbReference>
<dbReference type="GO" id="GO:0005524">
    <property type="term" value="F:ATP binding"/>
    <property type="evidence" value="ECO:0007669"/>
    <property type="project" value="UniProtKB-UniRule"/>
</dbReference>
<feature type="binding site" evidence="14">
    <location>
        <position position="498"/>
    </location>
    <ligand>
        <name>Zn(2+)</name>
        <dbReference type="ChEBI" id="CHEBI:29105"/>
        <note>catalytic</note>
    </ligand>
</feature>
<feature type="binding site" evidence="14">
    <location>
        <begin position="200"/>
        <end position="207"/>
    </location>
    <ligand>
        <name>ATP</name>
        <dbReference type="ChEBI" id="CHEBI:30616"/>
    </ligand>
</feature>
<dbReference type="GO" id="GO:0051301">
    <property type="term" value="P:cell division"/>
    <property type="evidence" value="ECO:0007669"/>
    <property type="project" value="UniProtKB-KW"/>
</dbReference>
<evidence type="ECO:0000256" key="12">
    <source>
        <dbReference type="ARBA" id="ARBA00023136"/>
    </source>
</evidence>
<comment type="caution">
    <text evidence="17">The sequence shown here is derived from an EMBL/GenBank/DDBJ whole genome shotgun (WGS) entry which is preliminary data.</text>
</comment>
<feature type="binding site" evidence="14">
    <location>
        <position position="422"/>
    </location>
    <ligand>
        <name>Zn(2+)</name>
        <dbReference type="ChEBI" id="CHEBI:29105"/>
        <note>catalytic</note>
    </ligand>
</feature>
<dbReference type="FunFam" id="1.10.8.60:FF:000001">
    <property type="entry name" value="ATP-dependent zinc metalloprotease FtsH"/>
    <property type="match status" value="1"/>
</dbReference>
<dbReference type="PANTHER" id="PTHR23076">
    <property type="entry name" value="METALLOPROTEASE M41 FTSH"/>
    <property type="match status" value="1"/>
</dbReference>
<comment type="similarity">
    <text evidence="13 14">In the central section; belongs to the AAA ATPase family.</text>
</comment>
<proteinExistence type="inferred from homology"/>
<keyword evidence="11 14" id="KW-0482">Metalloprotease</keyword>
<dbReference type="InterPro" id="IPR037219">
    <property type="entry name" value="Peptidase_M41-like"/>
</dbReference>
<keyword evidence="4 14" id="KW-0812">Transmembrane</keyword>
<evidence type="ECO:0000256" key="8">
    <source>
        <dbReference type="ARBA" id="ARBA00022833"/>
    </source>
</evidence>
<gene>
    <name evidence="14" type="primary">ftsH</name>
    <name evidence="17" type="ORF">A2128_01335</name>
</gene>
<dbReference type="InterPro" id="IPR003960">
    <property type="entry name" value="ATPase_AAA_CS"/>
</dbReference>
<dbReference type="Pfam" id="PF00004">
    <property type="entry name" value="AAA"/>
    <property type="match status" value="1"/>
</dbReference>
<evidence type="ECO:0000256" key="13">
    <source>
        <dbReference type="ARBA" id="ARBA00061570"/>
    </source>
</evidence>
<dbReference type="Pfam" id="PF17862">
    <property type="entry name" value="AAA_lid_3"/>
    <property type="match status" value="1"/>
</dbReference>
<dbReference type="EC" id="3.4.24.-" evidence="14"/>
<comment type="caution">
    <text evidence="14">Lacks conserved residue(s) required for the propagation of feature annotation.</text>
</comment>
<dbReference type="SUPFAM" id="SSF140990">
    <property type="entry name" value="FtsH protease domain-like"/>
    <property type="match status" value="1"/>
</dbReference>
<name>A0A1G2C6W6_9BACT</name>
<keyword evidence="3 14" id="KW-0645">Protease</keyword>
<dbReference type="Gene3D" id="1.10.8.60">
    <property type="match status" value="1"/>
</dbReference>
<dbReference type="InterPro" id="IPR003593">
    <property type="entry name" value="AAA+_ATPase"/>
</dbReference>
<dbReference type="CDD" id="cd19501">
    <property type="entry name" value="RecA-like_FtsH"/>
    <property type="match status" value="1"/>
</dbReference>
<keyword evidence="12 14" id="KW-0472">Membrane</keyword>
<dbReference type="InterPro" id="IPR027417">
    <property type="entry name" value="P-loop_NTPase"/>
</dbReference>
<keyword evidence="8 14" id="KW-0862">Zinc</keyword>
<feature type="binding site" evidence="14">
    <location>
        <position position="426"/>
    </location>
    <ligand>
        <name>Zn(2+)</name>
        <dbReference type="ChEBI" id="CHEBI:29105"/>
        <note>catalytic</note>
    </ligand>
</feature>
<evidence type="ECO:0000256" key="4">
    <source>
        <dbReference type="ARBA" id="ARBA00022692"/>
    </source>
</evidence>
<comment type="subcellular location">
    <subcellularLocation>
        <location evidence="14">Cell membrane</location>
        <topology evidence="14">Multi-pass membrane protein</topology>
        <orientation evidence="14">Cytoplasmic side</orientation>
    </subcellularLocation>
    <subcellularLocation>
        <location evidence="1">Membrane</location>
    </subcellularLocation>
</comment>
<dbReference type="SUPFAM" id="SSF52540">
    <property type="entry name" value="P-loop containing nucleoside triphosphate hydrolases"/>
    <property type="match status" value="1"/>
</dbReference>
<evidence type="ECO:0000256" key="3">
    <source>
        <dbReference type="ARBA" id="ARBA00022670"/>
    </source>
</evidence>
<dbReference type="InterPro" id="IPR005936">
    <property type="entry name" value="FtsH"/>
</dbReference>
<dbReference type="PROSITE" id="PS00674">
    <property type="entry name" value="AAA"/>
    <property type="match status" value="1"/>
</dbReference>
<feature type="transmembrane region" description="Helical" evidence="14">
    <location>
        <begin position="106"/>
        <end position="129"/>
    </location>
</feature>
<dbReference type="EMBL" id="MHKV01000021">
    <property type="protein sequence ID" value="OGY97142.1"/>
    <property type="molecule type" value="Genomic_DNA"/>
</dbReference>
<dbReference type="Gene3D" id="1.20.58.760">
    <property type="entry name" value="Peptidase M41"/>
    <property type="match status" value="1"/>
</dbReference>
<keyword evidence="17" id="KW-0132">Cell division</keyword>
<dbReference type="GO" id="GO:0004176">
    <property type="term" value="F:ATP-dependent peptidase activity"/>
    <property type="evidence" value="ECO:0007669"/>
    <property type="project" value="InterPro"/>
</dbReference>
<evidence type="ECO:0000256" key="1">
    <source>
        <dbReference type="ARBA" id="ARBA00004370"/>
    </source>
</evidence>
<evidence type="ECO:0000256" key="14">
    <source>
        <dbReference type="HAMAP-Rule" id="MF_01458"/>
    </source>
</evidence>
<evidence type="ECO:0000313" key="17">
    <source>
        <dbReference type="EMBL" id="OGY97142.1"/>
    </source>
</evidence>
<dbReference type="AlphaFoldDB" id="A0A1G2C6W6"/>
<comment type="similarity">
    <text evidence="2 14">In the C-terminal section; belongs to the peptidase M41 family.</text>
</comment>
<dbReference type="FunFam" id="3.40.50.300:FF:000001">
    <property type="entry name" value="ATP-dependent zinc metalloprotease FtsH"/>
    <property type="match status" value="1"/>
</dbReference>
<dbReference type="InterPro" id="IPR041569">
    <property type="entry name" value="AAA_lid_3"/>
</dbReference>
<comment type="function">
    <text evidence="14">Acts as a processive, ATP-dependent zinc metallopeptidase for both cytoplasmic and membrane proteins. Plays a role in the quality control of integral membrane proteins.</text>
</comment>
<dbReference type="HAMAP" id="MF_01458">
    <property type="entry name" value="FtsH"/>
    <property type="match status" value="1"/>
</dbReference>
<comment type="subunit">
    <text evidence="14">Homohexamer.</text>
</comment>
<dbReference type="GO" id="GO:0005886">
    <property type="term" value="C:plasma membrane"/>
    <property type="evidence" value="ECO:0007669"/>
    <property type="project" value="UniProtKB-SubCell"/>
</dbReference>
<dbReference type="SMART" id="SM00382">
    <property type="entry name" value="AAA"/>
    <property type="match status" value="1"/>
</dbReference>
<evidence type="ECO:0000256" key="15">
    <source>
        <dbReference type="RuleBase" id="RU003651"/>
    </source>
</evidence>
<dbReference type="GO" id="GO:0004222">
    <property type="term" value="F:metalloendopeptidase activity"/>
    <property type="evidence" value="ECO:0007669"/>
    <property type="project" value="InterPro"/>
</dbReference>
<keyword evidence="5 14" id="KW-0479">Metal-binding</keyword>
<evidence type="ECO:0000256" key="5">
    <source>
        <dbReference type="ARBA" id="ARBA00022723"/>
    </source>
</evidence>
<evidence type="ECO:0000256" key="10">
    <source>
        <dbReference type="ARBA" id="ARBA00022989"/>
    </source>
</evidence>
<feature type="domain" description="AAA+ ATPase" evidence="16">
    <location>
        <begin position="192"/>
        <end position="331"/>
    </location>
</feature>
<keyword evidence="7 14" id="KW-0378">Hydrolase</keyword>
<dbReference type="NCBIfam" id="TIGR01241">
    <property type="entry name" value="FtsH_fam"/>
    <property type="match status" value="1"/>
</dbReference>
<reference evidence="17 18" key="1">
    <citation type="journal article" date="2016" name="Nat. Commun.">
        <title>Thousands of microbial genomes shed light on interconnected biogeochemical processes in an aquifer system.</title>
        <authorList>
            <person name="Anantharaman K."/>
            <person name="Brown C.T."/>
            <person name="Hug L.A."/>
            <person name="Sharon I."/>
            <person name="Castelle C.J."/>
            <person name="Probst A.J."/>
            <person name="Thomas B.C."/>
            <person name="Singh A."/>
            <person name="Wilkins M.J."/>
            <person name="Karaoz U."/>
            <person name="Brodie E.L."/>
            <person name="Williams K.H."/>
            <person name="Hubbard S.S."/>
            <person name="Banfield J.F."/>
        </authorList>
    </citation>
    <scope>NUCLEOTIDE SEQUENCE [LARGE SCALE GENOMIC DNA]</scope>
</reference>
<dbReference type="FunFam" id="1.20.58.760:FF:000001">
    <property type="entry name" value="ATP-dependent zinc metalloprotease FtsH"/>
    <property type="match status" value="1"/>
</dbReference>
<dbReference type="Proteomes" id="UP000176349">
    <property type="component" value="Unassembled WGS sequence"/>
</dbReference>
<dbReference type="GO" id="GO:0006508">
    <property type="term" value="P:proteolysis"/>
    <property type="evidence" value="ECO:0007669"/>
    <property type="project" value="UniProtKB-KW"/>
</dbReference>
<accession>A0A1G2C6W6</accession>
<organism evidence="17 18">
    <name type="scientific">Candidatus Liptonbacteria bacterium GWC1_60_9</name>
    <dbReference type="NCBI Taxonomy" id="1798645"/>
    <lineage>
        <taxon>Bacteria</taxon>
        <taxon>Candidatus Liptoniibacteriota</taxon>
    </lineage>
</organism>
<keyword evidence="17" id="KW-0131">Cell cycle</keyword>
<comment type="similarity">
    <text evidence="15">Belongs to the AAA ATPase family.</text>
</comment>
<evidence type="ECO:0000256" key="6">
    <source>
        <dbReference type="ARBA" id="ARBA00022741"/>
    </source>
</evidence>
<dbReference type="Pfam" id="PF01434">
    <property type="entry name" value="Peptidase_M41"/>
    <property type="match status" value="1"/>
</dbReference>
<evidence type="ECO:0000313" key="18">
    <source>
        <dbReference type="Proteomes" id="UP000176349"/>
    </source>
</evidence>
<dbReference type="GO" id="GO:0030163">
    <property type="term" value="P:protein catabolic process"/>
    <property type="evidence" value="ECO:0007669"/>
    <property type="project" value="UniProtKB-UniRule"/>
</dbReference>
<evidence type="ECO:0000256" key="2">
    <source>
        <dbReference type="ARBA" id="ARBA00010044"/>
    </source>
</evidence>
<dbReference type="PANTHER" id="PTHR23076:SF97">
    <property type="entry name" value="ATP-DEPENDENT ZINC METALLOPROTEASE YME1L1"/>
    <property type="match status" value="1"/>
</dbReference>
<feature type="active site" evidence="14">
    <location>
        <position position="423"/>
    </location>
</feature>
<evidence type="ECO:0000259" key="16">
    <source>
        <dbReference type="SMART" id="SM00382"/>
    </source>
</evidence>
<dbReference type="Gene3D" id="3.40.50.300">
    <property type="entry name" value="P-loop containing nucleotide triphosphate hydrolases"/>
    <property type="match status" value="1"/>
</dbReference>
<evidence type="ECO:0000256" key="9">
    <source>
        <dbReference type="ARBA" id="ARBA00022840"/>
    </source>
</evidence>
<evidence type="ECO:0000256" key="7">
    <source>
        <dbReference type="ARBA" id="ARBA00022801"/>
    </source>
</evidence>
<sequence>MLIRYLGITVAVLLAFALLFSFLVENAAPSSSLTLNDLALKVSAGEVAKIVIAGDDLEVTLKDGTTASAKKEAEAGLSETFKNYGVSQEALAATSVEVKEESGLRFWASILIPTLVPLLIIGGIFFFMFRQAKSGVNQAFTFGRANLRLSGGEKDRATFKDVAGLKEAKQELEEVVDFLKNPKKFLDIGARIPRGVLLMGAPGTGKTLLARAVAGEAGVPFFHISASEFVEMFVGVGASRTRDAFQTAKRAAPSILFIDEIDAVGRERGAGLGGGHDEREQTLNQILVEMDGFDRDTKVIVLAATNRPDILDSALLRPGRFDRRVVLDLPDINDREAILAIHARGKKLDASVDMRRIAVRTPGFSGADLANLVNEAAISSARKNKKMVGQEELLDSIEKVLLGPERKGRAISDKEKKITAYHEAGHALVTASLKDADPVQKVSIVSRGRAGGYTLKLPLEEQRLKTKSQFLADLAVMLAGYVSEKLVFGDVSTGASNDLEGASELSRNLVVKYGMSEALGPMTFGKSEEMVFLGREIATGKDYSEETASKIDAETRGFIERAHQAAARILKTHRRALDAIAKTLIEKETLEHEDFYALLKGFKLKSVAV</sequence>
<evidence type="ECO:0000256" key="11">
    <source>
        <dbReference type="ARBA" id="ARBA00023049"/>
    </source>
</evidence>
<dbReference type="GO" id="GO:0016887">
    <property type="term" value="F:ATP hydrolysis activity"/>
    <property type="evidence" value="ECO:0007669"/>
    <property type="project" value="UniProtKB-UniRule"/>
</dbReference>
<dbReference type="InterPro" id="IPR000642">
    <property type="entry name" value="Peptidase_M41"/>
</dbReference>
<protein>
    <recommendedName>
        <fullName evidence="14">ATP-dependent zinc metalloprotease FtsH</fullName>
        <ecNumber evidence="14">3.4.24.-</ecNumber>
    </recommendedName>
</protein>
<keyword evidence="10 14" id="KW-1133">Transmembrane helix</keyword>
<keyword evidence="14" id="KW-1003">Cell membrane</keyword>
<keyword evidence="9 14" id="KW-0067">ATP-binding</keyword>
<keyword evidence="6 14" id="KW-0547">Nucleotide-binding</keyword>
<dbReference type="GO" id="GO:0008270">
    <property type="term" value="F:zinc ion binding"/>
    <property type="evidence" value="ECO:0007669"/>
    <property type="project" value="UniProtKB-UniRule"/>
</dbReference>
<comment type="cofactor">
    <cofactor evidence="14">
        <name>Zn(2+)</name>
        <dbReference type="ChEBI" id="CHEBI:29105"/>
    </cofactor>
    <text evidence="14">Binds 1 zinc ion per subunit.</text>
</comment>